<accession>A0AAQ3M4A2</accession>
<feature type="region of interest" description="Disordered" evidence="8">
    <location>
        <begin position="97"/>
        <end position="208"/>
    </location>
</feature>
<evidence type="ECO:0000313" key="11">
    <source>
        <dbReference type="EMBL" id="WPH00978.1"/>
    </source>
</evidence>
<feature type="region of interest" description="Disordered" evidence="8">
    <location>
        <begin position="19"/>
        <end position="77"/>
    </location>
</feature>
<dbReference type="PANTHER" id="PTHR14360">
    <property type="entry name" value="PROTEIN FMP32, MITOCHONDRIAL"/>
    <property type="match status" value="1"/>
</dbReference>
<name>A0AAQ3M4A2_9PEZI</name>
<feature type="compositionally biased region" description="Basic and acidic residues" evidence="8">
    <location>
        <begin position="170"/>
        <end position="208"/>
    </location>
</feature>
<comment type="subcellular location">
    <subcellularLocation>
        <location evidence="2">Membrane</location>
    </subcellularLocation>
    <subcellularLocation>
        <location evidence="1">Mitochondrion</location>
    </subcellularLocation>
</comment>
<organism evidence="11 12">
    <name type="scientific">Acrodontium crateriforme</name>
    <dbReference type="NCBI Taxonomy" id="150365"/>
    <lineage>
        <taxon>Eukaryota</taxon>
        <taxon>Fungi</taxon>
        <taxon>Dikarya</taxon>
        <taxon>Ascomycota</taxon>
        <taxon>Pezizomycotina</taxon>
        <taxon>Dothideomycetes</taxon>
        <taxon>Dothideomycetidae</taxon>
        <taxon>Mycosphaerellales</taxon>
        <taxon>Teratosphaeriaceae</taxon>
        <taxon>Acrodontium</taxon>
    </lineage>
</organism>
<keyword evidence="7 9" id="KW-0472">Membrane</keyword>
<dbReference type="PANTHER" id="PTHR14360:SF12">
    <property type="entry name" value="MOZ PROTEIN REPRESENTS A CHROMATIN-ASSOCIATED ACETYLTRANSFERASE"/>
    <property type="match status" value="1"/>
</dbReference>
<evidence type="ECO:0000313" key="12">
    <source>
        <dbReference type="Proteomes" id="UP001303373"/>
    </source>
</evidence>
<evidence type="ECO:0000256" key="5">
    <source>
        <dbReference type="ARBA" id="ARBA00023054"/>
    </source>
</evidence>
<keyword evidence="3 9" id="KW-0812">Transmembrane</keyword>
<keyword evidence="5" id="KW-0175">Coiled coil</keyword>
<dbReference type="GO" id="GO:0016020">
    <property type="term" value="C:membrane"/>
    <property type="evidence" value="ECO:0007669"/>
    <property type="project" value="UniProtKB-SubCell"/>
</dbReference>
<gene>
    <name evidence="11" type="ORF">R9X50_00381200</name>
</gene>
<sequence length="449" mass="50322">MAAPRLLFLWPMLLRSAEASPSLRASRPSISKLRERGTRAAHSTSRQRQQNRIPQRYGSANEPLPHLGGATTSEGSVVVDMQEQTKLPKIGEKLQKDGEETLNISREDKLSAASKKESSTVDGRVDTLIRSDPMLDASESQPVKDPPDGLKTPVEKPMETLLESVPDPAQKQREDQEAAKQDGTAEDHPAVSFDEHAPPIRAPHLDPPRHVHHFDTYSLVRRLVEGGWNEKQAVTTMKAVRLMLTSNMDLAKEALVSKSNVENETYLFRAACAELKTEVTSRRKAEQEKMRTERTQLQHEVDILGQRMSQEVGMLKDDLKGMFDDRKMSVRNEQRGMEGKVSQLNYKITVDLQADAKSEVEGLRWVMTRRVIIALFVVVMMVVGSLKLLSNAVHEQELEAKRRKNMKSGATQTEADDLPISNTLRREPDLNPNEMLVKEGDNPGFVSLG</sequence>
<dbReference type="Proteomes" id="UP001303373">
    <property type="component" value="Chromosome 5"/>
</dbReference>
<evidence type="ECO:0000256" key="9">
    <source>
        <dbReference type="SAM" id="Phobius"/>
    </source>
</evidence>
<dbReference type="Pfam" id="PF07798">
    <property type="entry name" value="CCDC90-like"/>
    <property type="match status" value="1"/>
</dbReference>
<evidence type="ECO:0000256" key="6">
    <source>
        <dbReference type="ARBA" id="ARBA00023128"/>
    </source>
</evidence>
<evidence type="ECO:0000256" key="3">
    <source>
        <dbReference type="ARBA" id="ARBA00022692"/>
    </source>
</evidence>
<feature type="region of interest" description="Disordered" evidence="8">
    <location>
        <begin position="401"/>
        <end position="449"/>
    </location>
</feature>
<keyword evidence="6" id="KW-0496">Mitochondrion</keyword>
<dbReference type="InterPro" id="IPR024461">
    <property type="entry name" value="CCDC90-like"/>
</dbReference>
<keyword evidence="4 9" id="KW-1133">Transmembrane helix</keyword>
<dbReference type="GO" id="GO:0005739">
    <property type="term" value="C:mitochondrion"/>
    <property type="evidence" value="ECO:0007669"/>
    <property type="project" value="UniProtKB-SubCell"/>
</dbReference>
<keyword evidence="12" id="KW-1185">Reference proteome</keyword>
<proteinExistence type="predicted"/>
<feature type="compositionally biased region" description="Polar residues" evidence="8">
    <location>
        <begin position="41"/>
        <end position="53"/>
    </location>
</feature>
<evidence type="ECO:0000256" key="4">
    <source>
        <dbReference type="ARBA" id="ARBA00022989"/>
    </source>
</evidence>
<reference evidence="11 12" key="1">
    <citation type="submission" date="2023-11" db="EMBL/GenBank/DDBJ databases">
        <title>An acidophilic fungus is an integral part of prey digestion in a carnivorous sundew plant.</title>
        <authorList>
            <person name="Tsai I.J."/>
        </authorList>
    </citation>
    <scope>NUCLEOTIDE SEQUENCE [LARGE SCALE GENOMIC DNA]</scope>
    <source>
        <strain evidence="11">169a</strain>
    </source>
</reference>
<dbReference type="EMBL" id="CP138584">
    <property type="protein sequence ID" value="WPH00978.1"/>
    <property type="molecule type" value="Genomic_DNA"/>
</dbReference>
<dbReference type="Gene3D" id="1.20.5.340">
    <property type="match status" value="1"/>
</dbReference>
<feature type="signal peptide" evidence="10">
    <location>
        <begin position="1"/>
        <end position="19"/>
    </location>
</feature>
<evidence type="ECO:0000256" key="10">
    <source>
        <dbReference type="SAM" id="SignalP"/>
    </source>
</evidence>
<feature type="transmembrane region" description="Helical" evidence="9">
    <location>
        <begin position="371"/>
        <end position="393"/>
    </location>
</feature>
<dbReference type="AlphaFoldDB" id="A0AAQ3M4A2"/>
<feature type="chain" id="PRO_5042842655" evidence="10">
    <location>
        <begin position="20"/>
        <end position="449"/>
    </location>
</feature>
<evidence type="ECO:0000256" key="1">
    <source>
        <dbReference type="ARBA" id="ARBA00004173"/>
    </source>
</evidence>
<keyword evidence="10" id="KW-0732">Signal</keyword>
<feature type="compositionally biased region" description="Basic and acidic residues" evidence="8">
    <location>
        <begin position="145"/>
        <end position="158"/>
    </location>
</feature>
<evidence type="ECO:0000256" key="8">
    <source>
        <dbReference type="SAM" id="MobiDB-lite"/>
    </source>
</evidence>
<evidence type="ECO:0000256" key="2">
    <source>
        <dbReference type="ARBA" id="ARBA00004370"/>
    </source>
</evidence>
<evidence type="ECO:0000256" key="7">
    <source>
        <dbReference type="ARBA" id="ARBA00023136"/>
    </source>
</evidence>
<feature type="compositionally biased region" description="Basic and acidic residues" evidence="8">
    <location>
        <begin position="97"/>
        <end position="129"/>
    </location>
</feature>
<protein>
    <submittedName>
        <fullName evidence="11">Uncharacterized protein</fullName>
    </submittedName>
</protein>